<evidence type="ECO:0000313" key="3">
    <source>
        <dbReference type="EMBL" id="GAA0293410.1"/>
    </source>
</evidence>
<feature type="region of interest" description="Disordered" evidence="1">
    <location>
        <begin position="104"/>
        <end position="153"/>
    </location>
</feature>
<feature type="domain" description="DZANK-type" evidence="2">
    <location>
        <begin position="153"/>
        <end position="197"/>
    </location>
</feature>
<evidence type="ECO:0000256" key="1">
    <source>
        <dbReference type="SAM" id="MobiDB-lite"/>
    </source>
</evidence>
<dbReference type="AlphaFoldDB" id="A0AAV3S4B2"/>
<feature type="compositionally biased region" description="Basic and acidic residues" evidence="1">
    <location>
        <begin position="141"/>
        <end position="152"/>
    </location>
</feature>
<dbReference type="InterPro" id="IPR025874">
    <property type="entry name" value="DZR"/>
</dbReference>
<evidence type="ECO:0000313" key="4">
    <source>
        <dbReference type="Proteomes" id="UP001500837"/>
    </source>
</evidence>
<protein>
    <submittedName>
        <fullName evidence="3">Zinc ribbon domain-containing protein</fullName>
    </submittedName>
</protein>
<reference evidence="3 4" key="1">
    <citation type="journal article" date="2019" name="Int. J. Syst. Evol. Microbiol.">
        <title>The Global Catalogue of Microorganisms (GCM) 10K type strain sequencing project: providing services to taxonomists for standard genome sequencing and annotation.</title>
        <authorList>
            <consortium name="The Broad Institute Genomics Platform"/>
            <consortium name="The Broad Institute Genome Sequencing Center for Infectious Disease"/>
            <person name="Wu L."/>
            <person name="Ma J."/>
        </authorList>
    </citation>
    <scope>NUCLEOTIDE SEQUENCE [LARGE SCALE GENOMIC DNA]</scope>
    <source>
        <strain evidence="3 4">JCM 16330</strain>
    </source>
</reference>
<organism evidence="3 4">
    <name type="scientific">Halarchaeum salinum</name>
    <dbReference type="NCBI Taxonomy" id="489912"/>
    <lineage>
        <taxon>Archaea</taxon>
        <taxon>Methanobacteriati</taxon>
        <taxon>Methanobacteriota</taxon>
        <taxon>Stenosarchaea group</taxon>
        <taxon>Halobacteria</taxon>
        <taxon>Halobacteriales</taxon>
        <taxon>Halobacteriaceae</taxon>
    </lineage>
</organism>
<dbReference type="GO" id="GO:0006355">
    <property type="term" value="P:regulation of DNA-templated transcription"/>
    <property type="evidence" value="ECO:0007669"/>
    <property type="project" value="InterPro"/>
</dbReference>
<gene>
    <name evidence="3" type="ORF">GCM10009066_05070</name>
</gene>
<accession>A0AAV3S4B2</accession>
<keyword evidence="4" id="KW-1185">Reference proteome</keyword>
<comment type="caution">
    <text evidence="3">The sequence shown here is derived from an EMBL/GenBank/DDBJ whole genome shotgun (WGS) entry which is preliminary data.</text>
</comment>
<evidence type="ECO:0000259" key="2">
    <source>
        <dbReference type="Pfam" id="PF12773"/>
    </source>
</evidence>
<feature type="compositionally biased region" description="Low complexity" evidence="1">
    <location>
        <begin position="115"/>
        <end position="125"/>
    </location>
</feature>
<name>A0AAV3S4B2_9EURY</name>
<dbReference type="Pfam" id="PF12773">
    <property type="entry name" value="DZR"/>
    <property type="match status" value="1"/>
</dbReference>
<sequence>MPRFGGLVSNGRAAYDAYRMSKITFRADAGLVERVEALDASKSEVMRRALRAYLDEPDDAVSDADGGGFDALLDARIDERIATHHDGGGEAGDVTVNVNVADDASDAESGDTRAHAANRNATADDAGPRNSTTDDGGPASDAREPGESEERACPQCGEGLAADHAFCPNCGERAAGRPTCECGVELRSDWAFCPDCGRRTVAGDVLDR</sequence>
<dbReference type="EMBL" id="BAAABL010000021">
    <property type="protein sequence ID" value="GAA0293410.1"/>
    <property type="molecule type" value="Genomic_DNA"/>
</dbReference>
<dbReference type="Proteomes" id="UP001500837">
    <property type="component" value="Unassembled WGS sequence"/>
</dbReference>
<proteinExistence type="predicted"/>